<dbReference type="Pfam" id="PF04117">
    <property type="entry name" value="Mpv17_PMP22"/>
    <property type="match status" value="1"/>
</dbReference>
<dbReference type="AlphaFoldDB" id="W6MQL8"/>
<dbReference type="EMBL" id="HG793129">
    <property type="protein sequence ID" value="CDK28633.1"/>
    <property type="molecule type" value="Genomic_DNA"/>
</dbReference>
<evidence type="ECO:0000256" key="7">
    <source>
        <dbReference type="RuleBase" id="RU363053"/>
    </source>
</evidence>
<evidence type="ECO:0000256" key="4">
    <source>
        <dbReference type="ARBA" id="ARBA00022989"/>
    </source>
</evidence>
<name>W6MQL8_9ASCO</name>
<organism evidence="8 9">
    <name type="scientific">Kuraishia capsulata CBS 1993</name>
    <dbReference type="NCBI Taxonomy" id="1382522"/>
    <lineage>
        <taxon>Eukaryota</taxon>
        <taxon>Fungi</taxon>
        <taxon>Dikarya</taxon>
        <taxon>Ascomycota</taxon>
        <taxon>Saccharomycotina</taxon>
        <taxon>Pichiomycetes</taxon>
        <taxon>Pichiales</taxon>
        <taxon>Pichiaceae</taxon>
        <taxon>Kuraishia</taxon>
    </lineage>
</organism>
<evidence type="ECO:0000313" key="9">
    <source>
        <dbReference type="Proteomes" id="UP000019384"/>
    </source>
</evidence>
<dbReference type="RefSeq" id="XP_022460623.1">
    <property type="nucleotide sequence ID" value="XM_022601370.1"/>
</dbReference>
<evidence type="ECO:0000256" key="3">
    <source>
        <dbReference type="ARBA" id="ARBA00022692"/>
    </source>
</evidence>
<dbReference type="InterPro" id="IPR007248">
    <property type="entry name" value="Mpv17_PMP22"/>
</dbReference>
<dbReference type="Proteomes" id="UP000019384">
    <property type="component" value="Unassembled WGS sequence"/>
</dbReference>
<gene>
    <name evidence="8" type="ORF">KUCA_T00004617001</name>
</gene>
<dbReference type="OrthoDB" id="430207at2759"/>
<dbReference type="GO" id="GO:0016020">
    <property type="term" value="C:membrane"/>
    <property type="evidence" value="ECO:0007669"/>
    <property type="project" value="UniProtKB-SubCell"/>
</dbReference>
<reference evidence="8" key="2">
    <citation type="submission" date="2014-02" db="EMBL/GenBank/DDBJ databases">
        <title>Complete DNA sequence of /Kuraishia capsulata/ illustrates novel genomic features among budding yeasts (/Saccharomycotina/).</title>
        <authorList>
            <person name="Morales L."/>
            <person name="Noel B."/>
            <person name="Porcel B."/>
            <person name="Marcet-Houben M."/>
            <person name="Hullo M-F."/>
            <person name="Sacerdot C."/>
            <person name="Tekaia F."/>
            <person name="Leh-Louis V."/>
            <person name="Despons L."/>
            <person name="Khanna V."/>
            <person name="Aury J-M."/>
            <person name="Barbe V."/>
            <person name="Couloux A."/>
            <person name="Labadie K."/>
            <person name="Pelletier E."/>
            <person name="Souciet J-L."/>
            <person name="Boekhout T."/>
            <person name="Gabaldon T."/>
            <person name="Wincker P."/>
            <person name="Dujon B."/>
        </authorList>
    </citation>
    <scope>NUCLEOTIDE SEQUENCE</scope>
    <source>
        <strain evidence="8">CBS 1993</strain>
    </source>
</reference>
<keyword evidence="5" id="KW-0472">Membrane</keyword>
<dbReference type="GeneID" id="34522011"/>
<dbReference type="GO" id="GO:0005739">
    <property type="term" value="C:mitochondrion"/>
    <property type="evidence" value="ECO:0007669"/>
    <property type="project" value="TreeGrafter"/>
</dbReference>
<keyword evidence="9" id="KW-1185">Reference proteome</keyword>
<keyword evidence="3" id="KW-0812">Transmembrane</keyword>
<dbReference type="PANTHER" id="PTHR11266:SF17">
    <property type="entry name" value="PROTEIN MPV17"/>
    <property type="match status" value="1"/>
</dbReference>
<keyword evidence="4" id="KW-1133">Transmembrane helix</keyword>
<accession>W6MQL8</accession>
<evidence type="ECO:0000313" key="8">
    <source>
        <dbReference type="EMBL" id="CDK28633.1"/>
    </source>
</evidence>
<sequence length="84" mass="9722">MVLMEGGGTADVEDRLRHNWWATLVTNWQVWPAFQFVNFYVVPVQFRLLAVNVVSIAWNCFLSLRNGSKRKEDEKPVHNPPVPV</sequence>
<proteinExistence type="inferred from homology"/>
<evidence type="ECO:0000256" key="6">
    <source>
        <dbReference type="ARBA" id="ARBA00039302"/>
    </source>
</evidence>
<comment type="subcellular location">
    <subcellularLocation>
        <location evidence="1">Membrane</location>
        <topology evidence="1">Multi-pass membrane protein</topology>
    </subcellularLocation>
</comment>
<reference evidence="8" key="1">
    <citation type="submission" date="2013-12" db="EMBL/GenBank/DDBJ databases">
        <authorList>
            <person name="Genoscope - CEA"/>
        </authorList>
    </citation>
    <scope>NUCLEOTIDE SEQUENCE</scope>
    <source>
        <strain evidence="8">CBS 1993</strain>
    </source>
</reference>
<dbReference type="STRING" id="1382522.W6MQL8"/>
<dbReference type="PANTHER" id="PTHR11266">
    <property type="entry name" value="PEROXISOMAL MEMBRANE PROTEIN 2, PXMP2 MPV17"/>
    <property type="match status" value="1"/>
</dbReference>
<evidence type="ECO:0000256" key="5">
    <source>
        <dbReference type="ARBA" id="ARBA00023136"/>
    </source>
</evidence>
<comment type="similarity">
    <text evidence="2 7">Belongs to the peroxisomal membrane protein PXMP2/4 family.</text>
</comment>
<evidence type="ECO:0000256" key="1">
    <source>
        <dbReference type="ARBA" id="ARBA00004141"/>
    </source>
</evidence>
<evidence type="ECO:0000256" key="2">
    <source>
        <dbReference type="ARBA" id="ARBA00006824"/>
    </source>
</evidence>
<protein>
    <recommendedName>
        <fullName evidence="6">Protein SYM1</fullName>
    </recommendedName>
</protein>
<dbReference type="HOGENOM" id="CLU_2674635_0_0_1"/>